<protein>
    <submittedName>
        <fullName evidence="2">Uncharacterized protein</fullName>
    </submittedName>
</protein>
<accession>A0A9N9R6H0</accession>
<reference evidence="2" key="1">
    <citation type="submission" date="2021-12" db="EMBL/GenBank/DDBJ databases">
        <authorList>
            <person name="King R."/>
        </authorList>
    </citation>
    <scope>NUCLEOTIDE SEQUENCE</scope>
</reference>
<dbReference type="EMBL" id="OU893353">
    <property type="protein sequence ID" value="CAG9790516.1"/>
    <property type="molecule type" value="Genomic_DNA"/>
</dbReference>
<feature type="compositionally biased region" description="Basic and acidic residues" evidence="1">
    <location>
        <begin position="48"/>
        <end position="64"/>
    </location>
</feature>
<feature type="region of interest" description="Disordered" evidence="1">
    <location>
        <begin position="91"/>
        <end position="114"/>
    </location>
</feature>
<dbReference type="AlphaFoldDB" id="A0A9N9R6H0"/>
<feature type="compositionally biased region" description="Basic and acidic residues" evidence="1">
    <location>
        <begin position="102"/>
        <end position="114"/>
    </location>
</feature>
<feature type="compositionally biased region" description="Basic and acidic residues" evidence="1">
    <location>
        <begin position="32"/>
        <end position="41"/>
    </location>
</feature>
<sequence>MYVTDLFQGYQPFQPTRHTTRRPDYNIYPQENNRRKTKDDESYTNNDRQIKEQTPRPSHSHETSRQTYRQTNKRKHTTIAPILNLNFFTTPATTRKKNSNRRAFDTNTRSRETESIENLYKREQNSNYDNKNQFYDETLNNIVNDYQTTRATTTKRITTTKINHGSKRNNANTRPNYATTKTYYDANRPSNGANSFSTLRPGVRPANVDLSKPPITNKPPSLAVYPRPTDSSVIRFPEDPDTSPEVISGPDEDKMSHAEKRKYIDVAEKSK</sequence>
<evidence type="ECO:0000313" key="3">
    <source>
        <dbReference type="Proteomes" id="UP001153714"/>
    </source>
</evidence>
<feature type="region of interest" description="Disordered" evidence="1">
    <location>
        <begin position="1"/>
        <end position="74"/>
    </location>
</feature>
<name>A0A9N9R6H0_9NEOP</name>
<dbReference type="OrthoDB" id="7421764at2759"/>
<feature type="compositionally biased region" description="Basic and acidic residues" evidence="1">
    <location>
        <begin position="251"/>
        <end position="271"/>
    </location>
</feature>
<organism evidence="2 3">
    <name type="scientific">Diatraea saccharalis</name>
    <name type="common">sugarcane borer</name>
    <dbReference type="NCBI Taxonomy" id="40085"/>
    <lineage>
        <taxon>Eukaryota</taxon>
        <taxon>Metazoa</taxon>
        <taxon>Ecdysozoa</taxon>
        <taxon>Arthropoda</taxon>
        <taxon>Hexapoda</taxon>
        <taxon>Insecta</taxon>
        <taxon>Pterygota</taxon>
        <taxon>Neoptera</taxon>
        <taxon>Endopterygota</taxon>
        <taxon>Lepidoptera</taxon>
        <taxon>Glossata</taxon>
        <taxon>Ditrysia</taxon>
        <taxon>Pyraloidea</taxon>
        <taxon>Crambidae</taxon>
        <taxon>Crambinae</taxon>
        <taxon>Diatraea</taxon>
    </lineage>
</organism>
<evidence type="ECO:0000256" key="1">
    <source>
        <dbReference type="SAM" id="MobiDB-lite"/>
    </source>
</evidence>
<dbReference type="Proteomes" id="UP001153714">
    <property type="component" value="Chromosome 22"/>
</dbReference>
<feature type="compositionally biased region" description="Polar residues" evidence="1">
    <location>
        <begin position="186"/>
        <end position="198"/>
    </location>
</feature>
<feature type="region of interest" description="Disordered" evidence="1">
    <location>
        <begin position="186"/>
        <end position="271"/>
    </location>
</feature>
<evidence type="ECO:0000313" key="2">
    <source>
        <dbReference type="EMBL" id="CAG9790516.1"/>
    </source>
</evidence>
<proteinExistence type="predicted"/>
<gene>
    <name evidence="2" type="ORF">DIATSA_LOCUS8182</name>
</gene>
<keyword evidence="3" id="KW-1185">Reference proteome</keyword>
<reference evidence="2" key="2">
    <citation type="submission" date="2022-10" db="EMBL/GenBank/DDBJ databases">
        <authorList>
            <consortium name="ENA_rothamsted_submissions"/>
            <consortium name="culmorum"/>
            <person name="King R."/>
        </authorList>
    </citation>
    <scope>NUCLEOTIDE SEQUENCE</scope>
</reference>